<dbReference type="EMBL" id="FNTB01000001">
    <property type="protein sequence ID" value="SEC73996.1"/>
    <property type="molecule type" value="Genomic_DNA"/>
</dbReference>
<protein>
    <recommendedName>
        <fullName evidence="1">DUF7793 domain-containing protein</fullName>
    </recommendedName>
</protein>
<dbReference type="OrthoDB" id="957652at2"/>
<dbReference type="RefSeq" id="WP_074674603.1">
    <property type="nucleotide sequence ID" value="NZ_FNTB01000001.1"/>
</dbReference>
<dbReference type="Pfam" id="PF25056">
    <property type="entry name" value="DUF7793"/>
    <property type="match status" value="1"/>
</dbReference>
<accession>A0A1H4UZ54</accession>
<dbReference type="Proteomes" id="UP000183038">
    <property type="component" value="Unassembled WGS sequence"/>
</dbReference>
<dbReference type="InterPro" id="IPR056695">
    <property type="entry name" value="DUF7793"/>
</dbReference>
<sequence length="123" mass="13928">MSVFRENEYATYHIQDDILHVVYKFGTSINLPIAIRIVEDRLAVQEGLAFKVLCDIRGVSQINKAARDYLAIEGSVLVLATAFIIGQTVTKALSEFYLQINKPPVPSKTFTDWEAAKTYLREF</sequence>
<dbReference type="Gene3D" id="3.40.970.30">
    <property type="entry name" value="yp_829618.1 like domains"/>
    <property type="match status" value="1"/>
</dbReference>
<proteinExistence type="predicted"/>
<organism evidence="2 3">
    <name type="scientific">Maribacter dokdonensis</name>
    <dbReference type="NCBI Taxonomy" id="320912"/>
    <lineage>
        <taxon>Bacteria</taxon>
        <taxon>Pseudomonadati</taxon>
        <taxon>Bacteroidota</taxon>
        <taxon>Flavobacteriia</taxon>
        <taxon>Flavobacteriales</taxon>
        <taxon>Flavobacteriaceae</taxon>
        <taxon>Maribacter</taxon>
    </lineage>
</organism>
<reference evidence="2 3" key="1">
    <citation type="submission" date="2016-10" db="EMBL/GenBank/DDBJ databases">
        <authorList>
            <person name="de Groot N.N."/>
        </authorList>
    </citation>
    <scope>NUCLEOTIDE SEQUENCE [LARGE SCALE GENOMIC DNA]</scope>
    <source>
        <strain evidence="2 3">MAR_2009_71</strain>
    </source>
</reference>
<gene>
    <name evidence="2" type="ORF">SAMN05192540_3957</name>
</gene>
<evidence type="ECO:0000313" key="2">
    <source>
        <dbReference type="EMBL" id="SEC73996.1"/>
    </source>
</evidence>
<evidence type="ECO:0000259" key="1">
    <source>
        <dbReference type="Pfam" id="PF25056"/>
    </source>
</evidence>
<feature type="domain" description="DUF7793" evidence="1">
    <location>
        <begin position="12"/>
        <end position="123"/>
    </location>
</feature>
<name>A0A1H4UZ54_9FLAO</name>
<evidence type="ECO:0000313" key="3">
    <source>
        <dbReference type="Proteomes" id="UP000183038"/>
    </source>
</evidence>
<dbReference type="AlphaFoldDB" id="A0A1H4UZ54"/>